<protein>
    <submittedName>
        <fullName evidence="1">Uncharacterized protein</fullName>
    </submittedName>
</protein>
<organism evidence="1 2">
    <name type="scientific">Mycolicibacterium helvum</name>
    <dbReference type="NCBI Taxonomy" id="1534349"/>
    <lineage>
        <taxon>Bacteria</taxon>
        <taxon>Bacillati</taxon>
        <taxon>Actinomycetota</taxon>
        <taxon>Actinomycetes</taxon>
        <taxon>Mycobacteriales</taxon>
        <taxon>Mycobacteriaceae</taxon>
        <taxon>Mycolicibacterium</taxon>
    </lineage>
</organism>
<evidence type="ECO:0000313" key="1">
    <source>
        <dbReference type="EMBL" id="BBY62818.1"/>
    </source>
</evidence>
<evidence type="ECO:0000313" key="2">
    <source>
        <dbReference type="Proteomes" id="UP000467148"/>
    </source>
</evidence>
<dbReference type="KEGG" id="mhev:MHEL_10610"/>
<keyword evidence="2" id="KW-1185">Reference proteome</keyword>
<dbReference type="EMBL" id="AP022596">
    <property type="protein sequence ID" value="BBY62818.1"/>
    <property type="molecule type" value="Genomic_DNA"/>
</dbReference>
<sequence>MNPRPIMDAGPGLNLLSVNKERLLFATLGALSVPEAVQTEILRKARQDQRFAPAERVWNKLPERLMTVLCDDVTDQLSAAVQRISGVPLAQRARTGKDLGEIMVLAHAAVAAETGQHVTVLIDEGLGCQLATTEARRLQRLALSGQAAVGSIRMIHTTTVLERAAGGEHLPTKETMRNLYDRLRNLDDGLPPLANTNLMHLPCWQQ</sequence>
<dbReference type="RefSeq" id="WP_163746571.1">
    <property type="nucleotide sequence ID" value="NZ_AP022596.1"/>
</dbReference>
<dbReference type="Proteomes" id="UP000467148">
    <property type="component" value="Chromosome"/>
</dbReference>
<accession>A0A7I7T187</accession>
<reference evidence="1 2" key="1">
    <citation type="journal article" date="2019" name="Emerg. Microbes Infect.">
        <title>Comprehensive subspecies identification of 175 nontuberculous mycobacteria species based on 7547 genomic profiles.</title>
        <authorList>
            <person name="Matsumoto Y."/>
            <person name="Kinjo T."/>
            <person name="Motooka D."/>
            <person name="Nabeya D."/>
            <person name="Jung N."/>
            <person name="Uechi K."/>
            <person name="Horii T."/>
            <person name="Iida T."/>
            <person name="Fujita J."/>
            <person name="Nakamura S."/>
        </authorList>
    </citation>
    <scope>NUCLEOTIDE SEQUENCE [LARGE SCALE GENOMIC DNA]</scope>
    <source>
        <strain evidence="1 2">JCM 30396</strain>
    </source>
</reference>
<name>A0A7I7T187_9MYCO</name>
<proteinExistence type="predicted"/>
<dbReference type="AlphaFoldDB" id="A0A7I7T187"/>
<gene>
    <name evidence="1" type="ORF">MHEL_10610</name>
</gene>